<gene>
    <name evidence="2" type="ORF">A9C19_08355</name>
</gene>
<name>A0A1L3MQV9_9BACI</name>
<sequence>MKPYVEEFQNEEKLEQAINHLKSSGVQPKDVYVLTHDDERTERISNKADTNIIGVEETGVGSAVGNFFSKKGDELRNQLEEIGFSNNEAELYEEKLDEGKVLLIVTNPQEYQLT</sequence>
<proteinExistence type="predicted"/>
<keyword evidence="3" id="KW-1185">Reference proteome</keyword>
<evidence type="ECO:0000313" key="2">
    <source>
        <dbReference type="EMBL" id="APH04755.1"/>
    </source>
</evidence>
<dbReference type="OrthoDB" id="2353304at2"/>
<dbReference type="EMBL" id="CP016020">
    <property type="protein sequence ID" value="APH04755.1"/>
    <property type="molecule type" value="Genomic_DNA"/>
</dbReference>
<dbReference type="RefSeq" id="WP_072579547.1">
    <property type="nucleotide sequence ID" value="NZ_CP016020.1"/>
</dbReference>
<accession>A0A1L3MQV9</accession>
<reference evidence="2 3" key="1">
    <citation type="journal article" date="2016" name="Sci. Rep.">
        <title>Complete genome sequence and transcriptomic analysis of a novel marine strain Bacillus weihaiensis reveals the mechanism of brown algae degradation.</title>
        <authorList>
            <person name="Zhu Y."/>
            <person name="Chen P."/>
            <person name="Bao Y."/>
            <person name="Men Y."/>
            <person name="Zeng Y."/>
            <person name="Yang J."/>
            <person name="Sun J."/>
            <person name="Sun Y."/>
        </authorList>
    </citation>
    <scope>NUCLEOTIDE SEQUENCE [LARGE SCALE GENOMIC DNA]</scope>
    <source>
        <strain evidence="2 3">Alg07</strain>
    </source>
</reference>
<feature type="domain" description="General stress protein 17M-like" evidence="1">
    <location>
        <begin position="5"/>
        <end position="99"/>
    </location>
</feature>
<dbReference type="InterPro" id="IPR025889">
    <property type="entry name" value="GSP17M-like_dom"/>
</dbReference>
<dbReference type="Pfam" id="PF11181">
    <property type="entry name" value="YflT"/>
    <property type="match status" value="1"/>
</dbReference>
<evidence type="ECO:0000259" key="1">
    <source>
        <dbReference type="Pfam" id="PF11181"/>
    </source>
</evidence>
<dbReference type="Proteomes" id="UP000181936">
    <property type="component" value="Chromosome"/>
</dbReference>
<organism evidence="2 3">
    <name type="scientific">Bacillus weihaiensis</name>
    <dbReference type="NCBI Taxonomy" id="1547283"/>
    <lineage>
        <taxon>Bacteria</taxon>
        <taxon>Bacillati</taxon>
        <taxon>Bacillota</taxon>
        <taxon>Bacilli</taxon>
        <taxon>Bacillales</taxon>
        <taxon>Bacillaceae</taxon>
        <taxon>Bacillus</taxon>
    </lineage>
</organism>
<protein>
    <submittedName>
        <fullName evidence="2">General stress protein</fullName>
    </submittedName>
</protein>
<dbReference type="AlphaFoldDB" id="A0A1L3MQV9"/>
<evidence type="ECO:0000313" key="3">
    <source>
        <dbReference type="Proteomes" id="UP000181936"/>
    </source>
</evidence>
<dbReference type="KEGG" id="bwh:A9C19_08355"/>
<dbReference type="STRING" id="1547283.A9C19_08355"/>